<gene>
    <name evidence="3" type="ORF">WJX81_005160</name>
</gene>
<dbReference type="EMBL" id="JALJOU010000001">
    <property type="protein sequence ID" value="KAK9846487.1"/>
    <property type="molecule type" value="Genomic_DNA"/>
</dbReference>
<dbReference type="Proteomes" id="UP001445335">
    <property type="component" value="Unassembled WGS sequence"/>
</dbReference>
<protein>
    <recommendedName>
        <fullName evidence="5">Dynein heavy chain C-terminal domain-containing protein</fullName>
    </recommendedName>
</protein>
<comment type="caution">
    <text evidence="3">The sequence shown here is derived from an EMBL/GenBank/DDBJ whole genome shotgun (WGS) entry which is preliminary data.</text>
</comment>
<name>A0AAW1SL80_9CHLO</name>
<dbReference type="InterPro" id="IPR026983">
    <property type="entry name" value="DHC"/>
</dbReference>
<accession>A0AAW1SL80</accession>
<evidence type="ECO:0000259" key="1">
    <source>
        <dbReference type="Pfam" id="PF18198"/>
    </source>
</evidence>
<reference evidence="3 4" key="1">
    <citation type="journal article" date="2024" name="Nat. Commun.">
        <title>Phylogenomics reveals the evolutionary origins of lichenization in chlorophyte algae.</title>
        <authorList>
            <person name="Puginier C."/>
            <person name="Libourel C."/>
            <person name="Otte J."/>
            <person name="Skaloud P."/>
            <person name="Haon M."/>
            <person name="Grisel S."/>
            <person name="Petersen M."/>
            <person name="Berrin J.G."/>
            <person name="Delaux P.M."/>
            <person name="Dal Grande F."/>
            <person name="Keller J."/>
        </authorList>
    </citation>
    <scope>NUCLEOTIDE SEQUENCE [LARGE SCALE GENOMIC DNA]</scope>
    <source>
        <strain evidence="3 4">SAG 245.80</strain>
    </source>
</reference>
<feature type="domain" description="Dynein heavy chain AAA lid" evidence="1">
    <location>
        <begin position="97"/>
        <end position="156"/>
    </location>
</feature>
<dbReference type="Gene3D" id="1.20.1270.280">
    <property type="match status" value="1"/>
</dbReference>
<organism evidence="3 4">
    <name type="scientific">Elliptochloris bilobata</name>
    <dbReference type="NCBI Taxonomy" id="381761"/>
    <lineage>
        <taxon>Eukaryota</taxon>
        <taxon>Viridiplantae</taxon>
        <taxon>Chlorophyta</taxon>
        <taxon>core chlorophytes</taxon>
        <taxon>Trebouxiophyceae</taxon>
        <taxon>Trebouxiophyceae incertae sedis</taxon>
        <taxon>Elliptochloris clade</taxon>
        <taxon>Elliptochloris</taxon>
    </lineage>
</organism>
<dbReference type="GO" id="GO:0007018">
    <property type="term" value="P:microtubule-based movement"/>
    <property type="evidence" value="ECO:0007669"/>
    <property type="project" value="InterPro"/>
</dbReference>
<evidence type="ECO:0000313" key="3">
    <source>
        <dbReference type="EMBL" id="KAK9846487.1"/>
    </source>
</evidence>
<dbReference type="PANTHER" id="PTHR45703:SF32">
    <property type="entry name" value="DYNEINS HEAVY CHAIN"/>
    <property type="match status" value="1"/>
</dbReference>
<feature type="domain" description="Dynein heavy chain C-terminal" evidence="2">
    <location>
        <begin position="157"/>
        <end position="373"/>
    </location>
</feature>
<sequence>MCGPGKAAWEELKGLEGLPSFQGISDSVSEEEAAWRAWAQAQEPEAAPVPGAWHAITSPLQRLLLLSRLRPDRLPGQEDAAVAAVEAGAREGHWVASQLVKAHAEAAEVPWEALRCLVGEATYGGRVTDERDRRVLAAHLGRLFCGAAAAAGASLAHTQGEARLLAITAELLAQVPMAPELDAAMAAAAAPGGGRAGGALQAVLSQELERHAALAARMRADAAALESVMGGRSFDTSELANCAKALLAGQVPRAWSHLYTSTKALAAWMRDLCKGLAQLTAWATAGPPAVFWLAGFSHPSAFLSAVLQTAARRAAVPVDSLAFECDVLTGDAPCEPAPSGAHIKGLFLQGAGWDTAAGCLWTADPSGFVAGVPLRDGGASADHWTLRGTAVLLTLAD</sequence>
<dbReference type="PANTHER" id="PTHR45703">
    <property type="entry name" value="DYNEIN HEAVY CHAIN"/>
    <property type="match status" value="1"/>
</dbReference>
<dbReference type="AlphaFoldDB" id="A0AAW1SL80"/>
<keyword evidence="4" id="KW-1185">Reference proteome</keyword>
<evidence type="ECO:0000313" key="4">
    <source>
        <dbReference type="Proteomes" id="UP001445335"/>
    </source>
</evidence>
<dbReference type="Pfam" id="PF18198">
    <property type="entry name" value="AAA_lid_11"/>
    <property type="match status" value="1"/>
</dbReference>
<dbReference type="InterPro" id="IPR041658">
    <property type="entry name" value="AAA_lid_11"/>
</dbReference>
<dbReference type="Pfam" id="PF18199">
    <property type="entry name" value="Dynein_C"/>
    <property type="match status" value="1"/>
</dbReference>
<dbReference type="InterPro" id="IPR043160">
    <property type="entry name" value="Dynein_C_barrel"/>
</dbReference>
<dbReference type="InterPro" id="IPR041228">
    <property type="entry name" value="Dynein_C"/>
</dbReference>
<dbReference type="GO" id="GO:0030286">
    <property type="term" value="C:dynein complex"/>
    <property type="evidence" value="ECO:0007669"/>
    <property type="project" value="InterPro"/>
</dbReference>
<dbReference type="GO" id="GO:0051959">
    <property type="term" value="F:dynein light intermediate chain binding"/>
    <property type="evidence" value="ECO:0007669"/>
    <property type="project" value="InterPro"/>
</dbReference>
<evidence type="ECO:0008006" key="5">
    <source>
        <dbReference type="Google" id="ProtNLM"/>
    </source>
</evidence>
<proteinExistence type="predicted"/>
<dbReference type="Gene3D" id="3.10.490.20">
    <property type="match status" value="1"/>
</dbReference>
<dbReference type="GO" id="GO:0045505">
    <property type="term" value="F:dynein intermediate chain binding"/>
    <property type="evidence" value="ECO:0007669"/>
    <property type="project" value="InterPro"/>
</dbReference>
<evidence type="ECO:0000259" key="2">
    <source>
        <dbReference type="Pfam" id="PF18199"/>
    </source>
</evidence>